<evidence type="ECO:0000256" key="3">
    <source>
        <dbReference type="ARBA" id="ARBA00022833"/>
    </source>
</evidence>
<keyword evidence="2 4" id="KW-0863">Zinc-finger</keyword>
<evidence type="ECO:0000256" key="4">
    <source>
        <dbReference type="PROSITE-ProRule" id="PRU00134"/>
    </source>
</evidence>
<keyword evidence="6" id="KW-1185">Reference proteome</keyword>
<proteinExistence type="predicted"/>
<evidence type="ECO:0000313" key="6">
    <source>
        <dbReference type="Proteomes" id="UP000694941"/>
    </source>
</evidence>
<evidence type="ECO:0000313" key="7">
    <source>
        <dbReference type="RefSeq" id="XP_013774241.1"/>
    </source>
</evidence>
<keyword evidence="1" id="KW-0479">Metal-binding</keyword>
<organism evidence="6 7">
    <name type="scientific">Limulus polyphemus</name>
    <name type="common">Atlantic horseshoe crab</name>
    <dbReference type="NCBI Taxonomy" id="6850"/>
    <lineage>
        <taxon>Eukaryota</taxon>
        <taxon>Metazoa</taxon>
        <taxon>Ecdysozoa</taxon>
        <taxon>Arthropoda</taxon>
        <taxon>Chelicerata</taxon>
        <taxon>Merostomata</taxon>
        <taxon>Xiphosura</taxon>
        <taxon>Limulidae</taxon>
        <taxon>Limulus</taxon>
    </lineage>
</organism>
<evidence type="ECO:0000259" key="5">
    <source>
        <dbReference type="PROSITE" id="PS50865"/>
    </source>
</evidence>
<dbReference type="Proteomes" id="UP000694941">
    <property type="component" value="Unplaced"/>
</dbReference>
<dbReference type="Gene3D" id="6.10.140.2220">
    <property type="match status" value="1"/>
</dbReference>
<dbReference type="Pfam" id="PF01753">
    <property type="entry name" value="zf-MYND"/>
    <property type="match status" value="1"/>
</dbReference>
<dbReference type="GeneID" id="106459184"/>
<protein>
    <submittedName>
        <fullName evidence="7">Uncharacterized protein LOC106459184</fullName>
    </submittedName>
</protein>
<name>A0ABM1B3T0_LIMPO</name>
<keyword evidence="3" id="KW-0862">Zinc</keyword>
<gene>
    <name evidence="7" type="primary">LOC106459184</name>
</gene>
<dbReference type="PROSITE" id="PS01360">
    <property type="entry name" value="ZF_MYND_1"/>
    <property type="match status" value="1"/>
</dbReference>
<accession>A0ABM1B3T0</accession>
<evidence type="ECO:0000256" key="1">
    <source>
        <dbReference type="ARBA" id="ARBA00022723"/>
    </source>
</evidence>
<dbReference type="SUPFAM" id="SSF144232">
    <property type="entry name" value="HIT/MYND zinc finger-like"/>
    <property type="match status" value="1"/>
</dbReference>
<evidence type="ECO:0000256" key="2">
    <source>
        <dbReference type="ARBA" id="ARBA00022771"/>
    </source>
</evidence>
<reference evidence="7" key="1">
    <citation type="submission" date="2025-08" db="UniProtKB">
        <authorList>
            <consortium name="RefSeq"/>
        </authorList>
    </citation>
    <scope>IDENTIFICATION</scope>
    <source>
        <tissue evidence="7">Muscle</tissue>
    </source>
</reference>
<sequence>MAAKGLFLKYYPHPSPLRNKRFFPSFIGLPHDEEVDEDYFVINPLLMSVYPKIHWCFLGEITHLEFFIRPRAYCKDRVERGNIHVAFHPESGSFDFNDLKVGRVLCIRYAESHTFLDLSYGIRVEHLDFVMVIKGSFSTLIKISDFDPQRKTSQCWACTGQNELKSCKGCKVAKYCSKECQALDWLSRHKTWCPALPGYQKLLDIDYTQYEYPFHKTFSRN</sequence>
<dbReference type="RefSeq" id="XP_013774241.1">
    <property type="nucleotide sequence ID" value="XM_013918787.2"/>
</dbReference>
<feature type="domain" description="MYND-type" evidence="5">
    <location>
        <begin position="155"/>
        <end position="193"/>
    </location>
</feature>
<dbReference type="InterPro" id="IPR002893">
    <property type="entry name" value="Znf_MYND"/>
</dbReference>
<dbReference type="PROSITE" id="PS50865">
    <property type="entry name" value="ZF_MYND_2"/>
    <property type="match status" value="1"/>
</dbReference>